<dbReference type="Pfam" id="PF00582">
    <property type="entry name" value="Usp"/>
    <property type="match status" value="2"/>
</dbReference>
<proteinExistence type="inferred from homology"/>
<dbReference type="InterPro" id="IPR006016">
    <property type="entry name" value="UspA"/>
</dbReference>
<dbReference type="OrthoDB" id="5564966at2"/>
<keyword evidence="4" id="KW-1185">Reference proteome</keyword>
<feature type="domain" description="UspA" evidence="2">
    <location>
        <begin position="135"/>
        <end position="271"/>
    </location>
</feature>
<dbReference type="PRINTS" id="PR01438">
    <property type="entry name" value="UNVRSLSTRESS"/>
</dbReference>
<dbReference type="AlphaFoldDB" id="A0A1S1HIK9"/>
<dbReference type="EMBL" id="MIPT01000001">
    <property type="protein sequence ID" value="OHT21682.1"/>
    <property type="molecule type" value="Genomic_DNA"/>
</dbReference>
<gene>
    <name evidence="3" type="ORF">BHE75_03693</name>
</gene>
<evidence type="ECO:0000313" key="3">
    <source>
        <dbReference type="EMBL" id="OHT21682.1"/>
    </source>
</evidence>
<protein>
    <submittedName>
        <fullName evidence="3">Universal stress protein UspE</fullName>
    </submittedName>
</protein>
<evidence type="ECO:0000256" key="1">
    <source>
        <dbReference type="ARBA" id="ARBA00008791"/>
    </source>
</evidence>
<dbReference type="Gene3D" id="3.40.50.620">
    <property type="entry name" value="HUPs"/>
    <property type="match status" value="2"/>
</dbReference>
<feature type="domain" description="UspA" evidence="2">
    <location>
        <begin position="6"/>
        <end position="128"/>
    </location>
</feature>
<comment type="caution">
    <text evidence="3">The sequence shown here is derived from an EMBL/GenBank/DDBJ whole genome shotgun (WGS) entry which is preliminary data.</text>
</comment>
<evidence type="ECO:0000313" key="4">
    <source>
        <dbReference type="Proteomes" id="UP000179467"/>
    </source>
</evidence>
<evidence type="ECO:0000259" key="2">
    <source>
        <dbReference type="Pfam" id="PF00582"/>
    </source>
</evidence>
<dbReference type="InterPro" id="IPR014729">
    <property type="entry name" value="Rossmann-like_a/b/a_fold"/>
</dbReference>
<name>A0A1S1HIK9_9SPHN</name>
<organism evidence="3 4">
    <name type="scientific">Edaphosphingomonas haloaromaticamans</name>
    <dbReference type="NCBI Taxonomy" id="653954"/>
    <lineage>
        <taxon>Bacteria</taxon>
        <taxon>Pseudomonadati</taxon>
        <taxon>Pseudomonadota</taxon>
        <taxon>Alphaproteobacteria</taxon>
        <taxon>Sphingomonadales</taxon>
        <taxon>Rhizorhabdaceae</taxon>
        <taxon>Edaphosphingomonas</taxon>
    </lineage>
</organism>
<dbReference type="PANTHER" id="PTHR46268">
    <property type="entry name" value="STRESS RESPONSE PROTEIN NHAX"/>
    <property type="match status" value="1"/>
</dbReference>
<dbReference type="InterPro" id="IPR006015">
    <property type="entry name" value="Universal_stress_UspA"/>
</dbReference>
<dbReference type="CDD" id="cd00293">
    <property type="entry name" value="USP-like"/>
    <property type="match status" value="2"/>
</dbReference>
<comment type="similarity">
    <text evidence="1">Belongs to the universal stress protein A family.</text>
</comment>
<accession>A0A1S1HIK9</accession>
<reference evidence="3 4" key="1">
    <citation type="submission" date="2016-09" db="EMBL/GenBank/DDBJ databases">
        <title>Metabolic pathway, cell adaptation mechanisms and a novel monoxygenase revealed through proteogenomic-transcription analysis of a Sphingomonas haloaromaticamans strain degrading the fungicide ortho-phenylphenol.</title>
        <authorList>
            <person name="Perruchon C."/>
            <person name="Papadopoulou E.S."/>
            <person name="Rousidou C."/>
            <person name="Vasileiadis S."/>
            <person name="Tanou G."/>
            <person name="Amoutzias G."/>
            <person name="Molassiotis A."/>
            <person name="Karpouzas D.G."/>
        </authorList>
    </citation>
    <scope>NUCLEOTIDE SEQUENCE [LARGE SCALE GENOMIC DNA]</scope>
    <source>
        <strain evidence="3 4">P3</strain>
    </source>
</reference>
<dbReference type="RefSeq" id="WP_070934701.1">
    <property type="nucleotide sequence ID" value="NZ_MIPT01000001.1"/>
</dbReference>
<sequence>MPMKIESILVASDLSARCDRPVDRAIALSRNWQAHLSVLHVLDSDKVSDDEADVRRRILATLPEGEAEPEILLFAGSAPETIVRTAQERGSDLIVTGVARYNSVGDYVLGTAVDHVIRNAGVPVLVVKQRPHGQYKTLLVATDLSQCSRAALVKAAKLFPDAALHLVHAYHVPYEGWLTSDDVSEYVRAEAQGELDAFLQEPAVPETLRARTAAKLGYGETGQVVAQALRETGADLIILGTHGRSGFAHATIGSTAESLLSWVPVDTLMVREQT</sequence>
<dbReference type="Proteomes" id="UP000179467">
    <property type="component" value="Unassembled WGS sequence"/>
</dbReference>
<dbReference type="PANTHER" id="PTHR46268:SF6">
    <property type="entry name" value="UNIVERSAL STRESS PROTEIN UP12"/>
    <property type="match status" value="1"/>
</dbReference>
<dbReference type="SUPFAM" id="SSF52402">
    <property type="entry name" value="Adenine nucleotide alpha hydrolases-like"/>
    <property type="match status" value="2"/>
</dbReference>